<dbReference type="EMBL" id="JARIHO010000014">
    <property type="protein sequence ID" value="KAJ7350478.1"/>
    <property type="molecule type" value="Genomic_DNA"/>
</dbReference>
<organism evidence="2 3">
    <name type="scientific">Mycena albidolilacea</name>
    <dbReference type="NCBI Taxonomy" id="1033008"/>
    <lineage>
        <taxon>Eukaryota</taxon>
        <taxon>Fungi</taxon>
        <taxon>Dikarya</taxon>
        <taxon>Basidiomycota</taxon>
        <taxon>Agaricomycotina</taxon>
        <taxon>Agaricomycetes</taxon>
        <taxon>Agaricomycetidae</taxon>
        <taxon>Agaricales</taxon>
        <taxon>Marasmiineae</taxon>
        <taxon>Mycenaceae</taxon>
        <taxon>Mycena</taxon>
    </lineage>
</organism>
<evidence type="ECO:0000256" key="1">
    <source>
        <dbReference type="SAM" id="SignalP"/>
    </source>
</evidence>
<dbReference type="AlphaFoldDB" id="A0AAD7A766"/>
<evidence type="ECO:0000313" key="2">
    <source>
        <dbReference type="EMBL" id="KAJ7350478.1"/>
    </source>
</evidence>
<comment type="caution">
    <text evidence="2">The sequence shown here is derived from an EMBL/GenBank/DDBJ whole genome shotgun (WGS) entry which is preliminary data.</text>
</comment>
<evidence type="ECO:0000313" key="3">
    <source>
        <dbReference type="Proteomes" id="UP001218218"/>
    </source>
</evidence>
<sequence>MASAFLVLPPELLLVILGELCDIHYSPARRDLRTRSNTFRSIRDLRSFSMVNRCLRRVSLPVIFKMTRCTSSERFARLTAECTVNPQFAGLIRHLDVVDIDTRLLARLLPFLTSLVRLDLKPDALDTHLLVVVNSHPTIVTVAIRAALLPQLNALATITDLPFSKILVSQTIVNNCQPHQPPHNFDIFPALLERGVRFSHLVLKDKRIIEDFGASSLLLHDLKHLDLFFVYGRTNYGSIQNWLLRFAQRHTRLATVKFTYNQGWRHDPDAPFATDFRAAMAAEWTVTLNSFSIARSAAWTSLQDWRVTQLELGLRDATGISALKAANVLAPHLSSLKLVLHVVDYTQPCHIDEFAAPFSSMPFLRTLHLSNGYAHLCVNGRSPWIHPQRKTMRSTLGTSACVTALHALQWYMTRVAQRATGLELILITDRGRDGKGRFATPWTLEVTFRVLSNEARDLEVVGRPELEMAARYLPKS</sequence>
<evidence type="ECO:0008006" key="4">
    <source>
        <dbReference type="Google" id="ProtNLM"/>
    </source>
</evidence>
<name>A0AAD7A766_9AGAR</name>
<accession>A0AAD7A766</accession>
<keyword evidence="1" id="KW-0732">Signal</keyword>
<protein>
    <recommendedName>
        <fullName evidence="4">F-box domain-containing protein</fullName>
    </recommendedName>
</protein>
<dbReference type="Proteomes" id="UP001218218">
    <property type="component" value="Unassembled WGS sequence"/>
</dbReference>
<feature type="signal peptide" evidence="1">
    <location>
        <begin position="1"/>
        <end position="18"/>
    </location>
</feature>
<reference evidence="2" key="1">
    <citation type="submission" date="2023-03" db="EMBL/GenBank/DDBJ databases">
        <title>Massive genome expansion in bonnet fungi (Mycena s.s.) driven by repeated elements and novel gene families across ecological guilds.</title>
        <authorList>
            <consortium name="Lawrence Berkeley National Laboratory"/>
            <person name="Harder C.B."/>
            <person name="Miyauchi S."/>
            <person name="Viragh M."/>
            <person name="Kuo A."/>
            <person name="Thoen E."/>
            <person name="Andreopoulos B."/>
            <person name="Lu D."/>
            <person name="Skrede I."/>
            <person name="Drula E."/>
            <person name="Henrissat B."/>
            <person name="Morin E."/>
            <person name="Kohler A."/>
            <person name="Barry K."/>
            <person name="LaButti K."/>
            <person name="Morin E."/>
            <person name="Salamov A."/>
            <person name="Lipzen A."/>
            <person name="Mereny Z."/>
            <person name="Hegedus B."/>
            <person name="Baldrian P."/>
            <person name="Stursova M."/>
            <person name="Weitz H."/>
            <person name="Taylor A."/>
            <person name="Grigoriev I.V."/>
            <person name="Nagy L.G."/>
            <person name="Martin F."/>
            <person name="Kauserud H."/>
        </authorList>
    </citation>
    <scope>NUCLEOTIDE SEQUENCE</scope>
    <source>
        <strain evidence="2">CBHHK002</strain>
    </source>
</reference>
<keyword evidence="3" id="KW-1185">Reference proteome</keyword>
<proteinExistence type="predicted"/>
<feature type="chain" id="PRO_5041975862" description="F-box domain-containing protein" evidence="1">
    <location>
        <begin position="19"/>
        <end position="476"/>
    </location>
</feature>
<gene>
    <name evidence="2" type="ORF">DFH08DRAFT_861598</name>
</gene>